<reference evidence="1 2" key="1">
    <citation type="journal article" date="2022" name="bioRxiv">
        <title>Genomics of Preaxostyla Flagellates Illuminates Evolutionary Transitions and the Path Towards Mitochondrial Loss.</title>
        <authorList>
            <person name="Novak L.V.F."/>
            <person name="Treitli S.C."/>
            <person name="Pyrih J."/>
            <person name="Halakuc P."/>
            <person name="Pipaliya S.V."/>
            <person name="Vacek V."/>
            <person name="Brzon O."/>
            <person name="Soukal P."/>
            <person name="Eme L."/>
            <person name="Dacks J.B."/>
            <person name="Karnkowska A."/>
            <person name="Elias M."/>
            <person name="Hampl V."/>
        </authorList>
    </citation>
    <scope>NUCLEOTIDE SEQUENCE [LARGE SCALE GENOMIC DNA]</scope>
    <source>
        <strain evidence="1">NAU3</strain>
        <tissue evidence="1">Gut</tissue>
    </source>
</reference>
<proteinExistence type="predicted"/>
<keyword evidence="2" id="KW-1185">Reference proteome</keyword>
<organism evidence="1 2">
    <name type="scientific">Blattamonas nauphoetae</name>
    <dbReference type="NCBI Taxonomy" id="2049346"/>
    <lineage>
        <taxon>Eukaryota</taxon>
        <taxon>Metamonada</taxon>
        <taxon>Preaxostyla</taxon>
        <taxon>Oxymonadida</taxon>
        <taxon>Blattamonas</taxon>
    </lineage>
</organism>
<sequence length="117" mass="13756">MGKYATQVLRKNLGGRDCAQYRTCDRDGRNQGKKKSLICLTKQGTQFCGAIFDNSQPHFLQHMSEPILYTVREERKDAVTYERSFKREHHGTQQLRHYCLEHLFRWILCSGECVETK</sequence>
<evidence type="ECO:0000313" key="1">
    <source>
        <dbReference type="EMBL" id="KAK2957433.1"/>
    </source>
</evidence>
<gene>
    <name evidence="1" type="ORF">BLNAU_7589</name>
</gene>
<name>A0ABQ9Y108_9EUKA</name>
<evidence type="ECO:0000313" key="2">
    <source>
        <dbReference type="Proteomes" id="UP001281761"/>
    </source>
</evidence>
<dbReference type="Proteomes" id="UP001281761">
    <property type="component" value="Unassembled WGS sequence"/>
</dbReference>
<comment type="caution">
    <text evidence="1">The sequence shown here is derived from an EMBL/GenBank/DDBJ whole genome shotgun (WGS) entry which is preliminary data.</text>
</comment>
<protein>
    <submittedName>
        <fullName evidence="1">Uncharacterized protein</fullName>
    </submittedName>
</protein>
<dbReference type="EMBL" id="JARBJD010000046">
    <property type="protein sequence ID" value="KAK2957433.1"/>
    <property type="molecule type" value="Genomic_DNA"/>
</dbReference>
<accession>A0ABQ9Y108</accession>